<dbReference type="PaxDb" id="4097-A0A1S4CDU4"/>
<protein>
    <submittedName>
        <fullName evidence="3">Uncharacterized protein LOC107817901 isoform X1</fullName>
    </submittedName>
</protein>
<dbReference type="PANTHER" id="PTHR47871">
    <property type="entry name" value="NAC DOMAIN-CONTAINING PROTEIN 8"/>
    <property type="match status" value="1"/>
</dbReference>
<evidence type="ECO:0000256" key="1">
    <source>
        <dbReference type="SAM" id="MobiDB-lite"/>
    </source>
</evidence>
<dbReference type="Proteomes" id="UP000790787">
    <property type="component" value="Chromosome 11"/>
</dbReference>
<dbReference type="OrthoDB" id="2021147at2759"/>
<gene>
    <name evidence="3" type="primary">LOC107817901</name>
</gene>
<dbReference type="PANTHER" id="PTHR47871:SF2">
    <property type="entry name" value="OS03G0221300 PROTEIN"/>
    <property type="match status" value="1"/>
</dbReference>
<evidence type="ECO:0000313" key="3">
    <source>
        <dbReference type="RefSeq" id="XP_016499281.2"/>
    </source>
</evidence>
<reference evidence="3" key="2">
    <citation type="submission" date="2025-08" db="UniProtKB">
        <authorList>
            <consortium name="RefSeq"/>
        </authorList>
    </citation>
    <scope>IDENTIFICATION</scope>
    <source>
        <tissue evidence="3">Leaf</tissue>
    </source>
</reference>
<feature type="region of interest" description="Disordered" evidence="1">
    <location>
        <begin position="247"/>
        <end position="281"/>
    </location>
</feature>
<evidence type="ECO:0000313" key="2">
    <source>
        <dbReference type="Proteomes" id="UP000790787"/>
    </source>
</evidence>
<organism evidence="2 3">
    <name type="scientific">Nicotiana tabacum</name>
    <name type="common">Common tobacco</name>
    <dbReference type="NCBI Taxonomy" id="4097"/>
    <lineage>
        <taxon>Eukaryota</taxon>
        <taxon>Viridiplantae</taxon>
        <taxon>Streptophyta</taxon>
        <taxon>Embryophyta</taxon>
        <taxon>Tracheophyta</taxon>
        <taxon>Spermatophyta</taxon>
        <taxon>Magnoliopsida</taxon>
        <taxon>eudicotyledons</taxon>
        <taxon>Gunneridae</taxon>
        <taxon>Pentapetalae</taxon>
        <taxon>asterids</taxon>
        <taxon>lamiids</taxon>
        <taxon>Solanales</taxon>
        <taxon>Solanaceae</taxon>
        <taxon>Nicotianoideae</taxon>
        <taxon>Nicotianeae</taxon>
        <taxon>Nicotiana</taxon>
    </lineage>
</organism>
<keyword evidence="2" id="KW-1185">Reference proteome</keyword>
<reference evidence="2" key="1">
    <citation type="journal article" date="2014" name="Nat. Commun.">
        <title>The tobacco genome sequence and its comparison with those of tomato and potato.</title>
        <authorList>
            <person name="Sierro N."/>
            <person name="Battey J.N."/>
            <person name="Ouadi S."/>
            <person name="Bakaher N."/>
            <person name="Bovet L."/>
            <person name="Willig A."/>
            <person name="Goepfert S."/>
            <person name="Peitsch M.C."/>
            <person name="Ivanov N.V."/>
        </authorList>
    </citation>
    <scope>NUCLEOTIDE SEQUENCE [LARGE SCALE GENOMIC DNA]</scope>
</reference>
<dbReference type="GeneID" id="107817901"/>
<feature type="compositionally biased region" description="Polar residues" evidence="1">
    <location>
        <begin position="268"/>
        <end position="277"/>
    </location>
</feature>
<name>A0A1S4CDU4_TOBAC</name>
<sequence length="686" mass="76735">MAELCFSMDAAVKTEEEFERLPLKQRLKLLLASKRLLESSNVVQSSIDTFVKKEDEQCDSQNLHLAYSVQQEKLQSLVLQQNITGHVQQCFLQTGAKMNTLQNHMNLSAEKVDTVESTPLQLSLSPLFPINVKVECAENSTVNSSSDLVNVSSTADGKEINSKKPDDLLDDLDFVVLKDRQRILQSRKELCPKTSILEEDKPSNFSSVLMNDTTPRSAGIVNGQRRPTKVIGNGSHELHRISNHSSVEVGGLSSTDPQVSKMGHHCQTDQLSDSGNATELLGNGRRTLSKQQESSRGLELSSFNRKSKFSSPISDLVHVKVEPVDNNMVETTAKNGSGTMPHCSTTLVKTEIGIANDSSGDELDHMLLRERMKLFSSRAVPSFEIGRVAECSRKIVSSVSDCTPISSLPAKPLRVSRPRKRKRTATESVEVAMEEDAPGLLQVLLEKGISVDEIKLYGENESNEPLDDLTSEDSFSELEAVISKLFSQRQSLLKLAPLQCTKGEKASYCLACLFSLVEQARYLHFRKWPVEWGWCRDLQSFIFVFERHNRIVLERPEYGYATYFFELVDSTAIDWQIRRLVTAMKLTSCSRVNLIENRTLTVGEELSEGEARVLMAYGWVPNTGLGTMLNYCDRVCHDRKTEKDISEWRSKIGQMLIDGYNGGSLVRKTVDLSVALNCPQIKLELD</sequence>
<accession>A0A1S4CDU4</accession>
<dbReference type="STRING" id="4097.A0A1S4CDU4"/>
<dbReference type="KEGG" id="nta:107817901"/>
<dbReference type="RefSeq" id="XP_016499281.2">
    <property type="nucleotide sequence ID" value="XM_016643795.2"/>
</dbReference>
<dbReference type="AlphaFoldDB" id="A0A1S4CDU4"/>
<proteinExistence type="predicted"/>